<dbReference type="Proteomes" id="UP001156691">
    <property type="component" value="Unassembled WGS sequence"/>
</dbReference>
<accession>A0ABQ5W553</accession>
<dbReference type="EMBL" id="BSNS01000011">
    <property type="protein sequence ID" value="GLQ55065.1"/>
    <property type="molecule type" value="Genomic_DNA"/>
</dbReference>
<gene>
    <name evidence="2" type="ORF">GCM10010862_23240</name>
</gene>
<dbReference type="SUPFAM" id="SSF51182">
    <property type="entry name" value="RmlC-like cupins"/>
    <property type="match status" value="1"/>
</dbReference>
<dbReference type="PANTHER" id="PTHR36440:SF1">
    <property type="entry name" value="PUTATIVE (AFU_ORTHOLOGUE AFUA_8G07350)-RELATED"/>
    <property type="match status" value="1"/>
</dbReference>
<evidence type="ECO:0000313" key="3">
    <source>
        <dbReference type="Proteomes" id="UP001156691"/>
    </source>
</evidence>
<reference evidence="3" key="1">
    <citation type="journal article" date="2019" name="Int. J. Syst. Evol. Microbiol.">
        <title>The Global Catalogue of Microorganisms (GCM) 10K type strain sequencing project: providing services to taxonomists for standard genome sequencing and annotation.</title>
        <authorList>
            <consortium name="The Broad Institute Genomics Platform"/>
            <consortium name="The Broad Institute Genome Sequencing Center for Infectious Disease"/>
            <person name="Wu L."/>
            <person name="Ma J."/>
        </authorList>
    </citation>
    <scope>NUCLEOTIDE SEQUENCE [LARGE SCALE GENOMIC DNA]</scope>
    <source>
        <strain evidence="3">NBRC 112416</strain>
    </source>
</reference>
<organism evidence="2 3">
    <name type="scientific">Devosia nitrariae</name>
    <dbReference type="NCBI Taxonomy" id="2071872"/>
    <lineage>
        <taxon>Bacteria</taxon>
        <taxon>Pseudomonadati</taxon>
        <taxon>Pseudomonadota</taxon>
        <taxon>Alphaproteobacteria</taxon>
        <taxon>Hyphomicrobiales</taxon>
        <taxon>Devosiaceae</taxon>
        <taxon>Devosia</taxon>
    </lineage>
</organism>
<dbReference type="InterPro" id="IPR011051">
    <property type="entry name" value="RmlC_Cupin_sf"/>
</dbReference>
<name>A0ABQ5W553_9HYPH</name>
<dbReference type="Gene3D" id="2.60.120.10">
    <property type="entry name" value="Jelly Rolls"/>
    <property type="match status" value="1"/>
</dbReference>
<comment type="caution">
    <text evidence="2">The sequence shown here is derived from an EMBL/GenBank/DDBJ whole genome shotgun (WGS) entry which is preliminary data.</text>
</comment>
<dbReference type="PANTHER" id="PTHR36440">
    <property type="entry name" value="PUTATIVE (AFU_ORTHOLOGUE AFUA_8G07350)-RELATED"/>
    <property type="match status" value="1"/>
</dbReference>
<dbReference type="InterPro" id="IPR053146">
    <property type="entry name" value="QDO-like"/>
</dbReference>
<feature type="domain" description="Cupin type-2" evidence="1">
    <location>
        <begin position="37"/>
        <end position="100"/>
    </location>
</feature>
<dbReference type="RefSeq" id="WP_284340504.1">
    <property type="nucleotide sequence ID" value="NZ_BSNS01000011.1"/>
</dbReference>
<proteinExistence type="predicted"/>
<evidence type="ECO:0000313" key="2">
    <source>
        <dbReference type="EMBL" id="GLQ55065.1"/>
    </source>
</evidence>
<dbReference type="Pfam" id="PF07883">
    <property type="entry name" value="Cupin_2"/>
    <property type="match status" value="1"/>
</dbReference>
<protein>
    <recommendedName>
        <fullName evidence="1">Cupin type-2 domain-containing protein</fullName>
    </recommendedName>
</protein>
<keyword evidence="3" id="KW-1185">Reference proteome</keyword>
<dbReference type="InterPro" id="IPR013096">
    <property type="entry name" value="Cupin_2"/>
</dbReference>
<sequence>MATQRSYALTAGTGTVGFGEAVKASAAATGGVMTLMRSDTQGGAPWHVHTREDECFYVVSGRIRVWPGTQVSDLDADGFVFLPRNEPHAWDVLSPQARVLLITVPAMLETFLGEFHAASSQEARYAIAARYGVSFLPEDFDPSTWSYPD</sequence>
<dbReference type="InterPro" id="IPR014710">
    <property type="entry name" value="RmlC-like_jellyroll"/>
</dbReference>
<evidence type="ECO:0000259" key="1">
    <source>
        <dbReference type="Pfam" id="PF07883"/>
    </source>
</evidence>